<dbReference type="RefSeq" id="WP_013008918.1">
    <property type="nucleotide sequence ID" value="NC_013940.1"/>
</dbReference>
<proteinExistence type="predicted"/>
<evidence type="ECO:0000313" key="2">
    <source>
        <dbReference type="Proteomes" id="UP000001520"/>
    </source>
</evidence>
<keyword evidence="2" id="KW-1185">Reference proteome</keyword>
<dbReference type="HOGENOM" id="CLU_1746617_0_0_0"/>
<accession>D3PEN9</accession>
<keyword evidence="1" id="KW-0614">Plasmid</keyword>
<protein>
    <submittedName>
        <fullName evidence="1">Uncharacterized protein</fullName>
    </submittedName>
</protein>
<organism evidence="1 2">
    <name type="scientific">Deferribacter desulfuricans (strain DSM 14783 / JCM 11476 / NBRC 101012 / SSM1)</name>
    <dbReference type="NCBI Taxonomy" id="639282"/>
    <lineage>
        <taxon>Bacteria</taxon>
        <taxon>Pseudomonadati</taxon>
        <taxon>Deferribacterota</taxon>
        <taxon>Deferribacteres</taxon>
        <taxon>Deferribacterales</taxon>
        <taxon>Deferribacteraceae</taxon>
        <taxon>Deferribacter</taxon>
    </lineage>
</organism>
<dbReference type="KEGG" id="ddf:DEFDS_P057"/>
<dbReference type="EMBL" id="AP011530">
    <property type="protein sequence ID" value="BAI81681.1"/>
    <property type="molecule type" value="Genomic_DNA"/>
</dbReference>
<evidence type="ECO:0000313" key="1">
    <source>
        <dbReference type="EMBL" id="BAI81681.1"/>
    </source>
</evidence>
<name>D3PEN9_DEFDS</name>
<reference evidence="1 2" key="1">
    <citation type="journal article" date="2010" name="DNA Res.">
        <title>Bacterial lifestyle in a deep-sea hydrothermal vent chimney revealed by the genome sequence of the thermophilic bacterium Deferribacter desulfuricans SSM1.</title>
        <authorList>
            <person name="Takaki Y."/>
            <person name="Shimamura S."/>
            <person name="Nakagawa S."/>
            <person name="Fukuhara Y."/>
            <person name="Horikawa H."/>
            <person name="Ankai A."/>
            <person name="Harada T."/>
            <person name="Hosoyama A."/>
            <person name="Oguchi A."/>
            <person name="Fukui S."/>
            <person name="Fujita N."/>
            <person name="Takami H."/>
            <person name="Takai K."/>
        </authorList>
    </citation>
    <scope>NUCLEOTIDE SEQUENCE [LARGE SCALE GENOMIC DNA]</scope>
    <source>
        <strain evidence="2">DSM 14783 / JCM 11476 / NBRC 101012 / SSM1</strain>
        <plasmid evidence="2">Plasmid megaplasmid pDF308</plasmid>
    </source>
</reference>
<dbReference type="AlphaFoldDB" id="D3PEN9"/>
<gene>
    <name evidence="1" type="ordered locus">DEFDS_P057</name>
</gene>
<geneLocation type="plasmid" evidence="1 2">
    <name>megaplasmid pDF308</name>
</geneLocation>
<sequence length="149" mass="17593">MSVLTEIVKLNIEDIEKNIETNKKQATDIIDKQRGLFNQIERFLYSTGSVNCPKTKSIVDFNECLNCQYNQDYGLMKKTRENSNNHFWVKCAYEDEYIVKEEIENILSAIDTFKNDIDMLEFLSRQLNRYALKLKKYLTEKNNRGVNLC</sequence>
<dbReference type="Proteomes" id="UP000001520">
    <property type="component" value="Plasmid megaplasmid pDF308"/>
</dbReference>